<keyword evidence="4" id="KW-1179">Viral genome integration</keyword>
<organism evidence="7">
    <name type="scientific">bioreactor metagenome</name>
    <dbReference type="NCBI Taxonomy" id="1076179"/>
    <lineage>
        <taxon>unclassified sequences</taxon>
        <taxon>metagenomes</taxon>
        <taxon>ecological metagenomes</taxon>
    </lineage>
</organism>
<dbReference type="SUPFAM" id="SSF56349">
    <property type="entry name" value="DNA breaking-rejoining enzymes"/>
    <property type="match status" value="1"/>
</dbReference>
<accession>A0A645H0B8</accession>
<dbReference type="GO" id="GO:0015074">
    <property type="term" value="P:DNA integration"/>
    <property type="evidence" value="ECO:0007669"/>
    <property type="project" value="UniProtKB-KW"/>
</dbReference>
<dbReference type="InterPro" id="IPR013762">
    <property type="entry name" value="Integrase-like_cat_sf"/>
</dbReference>
<keyword evidence="5" id="KW-1160">Virus entry into host cell</keyword>
<comment type="caution">
    <text evidence="7">The sequence shown here is derived from an EMBL/GenBank/DDBJ whole genome shotgun (WGS) entry which is preliminary data.</text>
</comment>
<dbReference type="AlphaFoldDB" id="A0A645H0B8"/>
<evidence type="ECO:0000256" key="4">
    <source>
        <dbReference type="ARBA" id="ARBA00023195"/>
    </source>
</evidence>
<dbReference type="PROSITE" id="PS51898">
    <property type="entry name" value="TYR_RECOMBINASE"/>
    <property type="match status" value="1"/>
</dbReference>
<dbReference type="InterPro" id="IPR002104">
    <property type="entry name" value="Integrase_catalytic"/>
</dbReference>
<protein>
    <recommendedName>
        <fullName evidence="6">Tyr recombinase domain-containing protein</fullName>
    </recommendedName>
</protein>
<dbReference type="GO" id="GO:0006310">
    <property type="term" value="P:DNA recombination"/>
    <property type="evidence" value="ECO:0007669"/>
    <property type="project" value="UniProtKB-KW"/>
</dbReference>
<dbReference type="GO" id="GO:0003677">
    <property type="term" value="F:DNA binding"/>
    <property type="evidence" value="ECO:0007669"/>
    <property type="project" value="InterPro"/>
</dbReference>
<feature type="domain" description="Tyr recombinase" evidence="6">
    <location>
        <begin position="1"/>
        <end position="147"/>
    </location>
</feature>
<dbReference type="Pfam" id="PF00589">
    <property type="entry name" value="Phage_integrase"/>
    <property type="match status" value="1"/>
</dbReference>
<gene>
    <name evidence="7" type="ORF">SDC9_177207</name>
</gene>
<dbReference type="Gene3D" id="1.10.443.10">
    <property type="entry name" value="Intergrase catalytic core"/>
    <property type="match status" value="1"/>
</dbReference>
<evidence type="ECO:0000259" key="6">
    <source>
        <dbReference type="PROSITE" id="PS51898"/>
    </source>
</evidence>
<dbReference type="PANTHER" id="PTHR30629">
    <property type="entry name" value="PROPHAGE INTEGRASE"/>
    <property type="match status" value="1"/>
</dbReference>
<evidence type="ECO:0000313" key="7">
    <source>
        <dbReference type="EMBL" id="MPN29754.1"/>
    </source>
</evidence>
<dbReference type="EMBL" id="VSSQ01080592">
    <property type="protein sequence ID" value="MPN29754.1"/>
    <property type="molecule type" value="Genomic_DNA"/>
</dbReference>
<evidence type="ECO:0000256" key="1">
    <source>
        <dbReference type="ARBA" id="ARBA00008857"/>
    </source>
</evidence>
<proteinExistence type="inferred from homology"/>
<dbReference type="GO" id="GO:0044826">
    <property type="term" value="P:viral genome integration into host DNA"/>
    <property type="evidence" value="ECO:0007669"/>
    <property type="project" value="UniProtKB-KW"/>
</dbReference>
<evidence type="ECO:0000256" key="2">
    <source>
        <dbReference type="ARBA" id="ARBA00022908"/>
    </source>
</evidence>
<comment type="similarity">
    <text evidence="1">Belongs to the 'phage' integrase family.</text>
</comment>
<keyword evidence="3" id="KW-0233">DNA recombination</keyword>
<sequence length="167" mass="18563">MDFENGLITIKHNCPTGSDKIKAPKWDSVRIVPAPEEVLDILKLVKAMPEASPVFVIYNQAKKDGPIEEVTIPRGFYRMLKRIGISKEERESRNLCYHGLRHTFVSLSRAGGVPDFVIKTLAGHKSMEMTDHYSHAENVLNFQKAAKNLSKIISDATAEAKAEGGSK</sequence>
<dbReference type="InterPro" id="IPR050808">
    <property type="entry name" value="Phage_Integrase"/>
</dbReference>
<dbReference type="GO" id="GO:0075713">
    <property type="term" value="P:establishment of integrated proviral latency"/>
    <property type="evidence" value="ECO:0007669"/>
    <property type="project" value="UniProtKB-KW"/>
</dbReference>
<evidence type="ECO:0000256" key="3">
    <source>
        <dbReference type="ARBA" id="ARBA00023172"/>
    </source>
</evidence>
<name>A0A645H0B8_9ZZZZ</name>
<dbReference type="InterPro" id="IPR011010">
    <property type="entry name" value="DNA_brk_join_enz"/>
</dbReference>
<reference evidence="7" key="1">
    <citation type="submission" date="2019-08" db="EMBL/GenBank/DDBJ databases">
        <authorList>
            <person name="Kucharzyk K."/>
            <person name="Murdoch R.W."/>
            <person name="Higgins S."/>
            <person name="Loffler F."/>
        </authorList>
    </citation>
    <scope>NUCLEOTIDE SEQUENCE</scope>
</reference>
<evidence type="ECO:0000256" key="5">
    <source>
        <dbReference type="ARBA" id="ARBA00023296"/>
    </source>
</evidence>
<dbReference type="GO" id="GO:0046718">
    <property type="term" value="P:symbiont entry into host cell"/>
    <property type="evidence" value="ECO:0007669"/>
    <property type="project" value="UniProtKB-KW"/>
</dbReference>
<dbReference type="PANTHER" id="PTHR30629:SF2">
    <property type="entry name" value="PROPHAGE INTEGRASE INTS-RELATED"/>
    <property type="match status" value="1"/>
</dbReference>
<keyword evidence="2" id="KW-0229">DNA integration</keyword>